<accession>A0A210PQX2</accession>
<keyword evidence="2 5" id="KW-0812">Transmembrane</keyword>
<evidence type="ECO:0000256" key="1">
    <source>
        <dbReference type="ARBA" id="ARBA00004141"/>
    </source>
</evidence>
<dbReference type="PANTHER" id="PTHR21284">
    <property type="entry name" value="EG:80H7.2 PROTEIN"/>
    <property type="match status" value="1"/>
</dbReference>
<comment type="caution">
    <text evidence="6">The sequence shown here is derived from an EMBL/GenBank/DDBJ whole genome shotgun (WGS) entry which is preliminary data.</text>
</comment>
<sequence>MENRVKCLLYGALVFSSLAFLFFVIGFSTPHWLESDDRFITVSHFIRLGLWEACFNQWTYYKDYTGKTYDGCWWIFSYEYRPIWQWLNPPWFLGVQVVMTLNMILEGVSLLLLILFVIGCCPGKTSYKALFFLSGLTILSGLLTACCTIIFGAKSVIDRQWLENPDQNYLSWSFGLIVLSGFCILFSGMCVLVAAMQLRIESQYRETEPYEGYQMKPASTHY</sequence>
<dbReference type="AlphaFoldDB" id="A0A210PQX2"/>
<dbReference type="Proteomes" id="UP000242188">
    <property type="component" value="Unassembled WGS sequence"/>
</dbReference>
<dbReference type="Pfam" id="PF13903">
    <property type="entry name" value="Claudin_2"/>
    <property type="match status" value="1"/>
</dbReference>
<feature type="transmembrane region" description="Helical" evidence="5">
    <location>
        <begin position="130"/>
        <end position="152"/>
    </location>
</feature>
<dbReference type="GO" id="GO:0016020">
    <property type="term" value="C:membrane"/>
    <property type="evidence" value="ECO:0007669"/>
    <property type="project" value="UniProtKB-SubCell"/>
</dbReference>
<evidence type="ECO:0000313" key="7">
    <source>
        <dbReference type="Proteomes" id="UP000242188"/>
    </source>
</evidence>
<feature type="transmembrane region" description="Helical" evidence="5">
    <location>
        <begin position="91"/>
        <end position="118"/>
    </location>
</feature>
<keyword evidence="3 5" id="KW-1133">Transmembrane helix</keyword>
<evidence type="ECO:0000256" key="4">
    <source>
        <dbReference type="ARBA" id="ARBA00023136"/>
    </source>
</evidence>
<name>A0A210PQX2_MIZYE</name>
<dbReference type="Gene3D" id="1.20.140.150">
    <property type="match status" value="1"/>
</dbReference>
<evidence type="ECO:0000256" key="3">
    <source>
        <dbReference type="ARBA" id="ARBA00022989"/>
    </source>
</evidence>
<dbReference type="EMBL" id="NEDP02005553">
    <property type="protein sequence ID" value="OWF38885.1"/>
    <property type="molecule type" value="Genomic_DNA"/>
</dbReference>
<evidence type="ECO:0000313" key="6">
    <source>
        <dbReference type="EMBL" id="OWF38885.1"/>
    </source>
</evidence>
<keyword evidence="4 5" id="KW-0472">Membrane</keyword>
<evidence type="ECO:0000256" key="5">
    <source>
        <dbReference type="SAM" id="Phobius"/>
    </source>
</evidence>
<proteinExistence type="predicted"/>
<organism evidence="6 7">
    <name type="scientific">Mizuhopecten yessoensis</name>
    <name type="common">Japanese scallop</name>
    <name type="synonym">Patinopecten yessoensis</name>
    <dbReference type="NCBI Taxonomy" id="6573"/>
    <lineage>
        <taxon>Eukaryota</taxon>
        <taxon>Metazoa</taxon>
        <taxon>Spiralia</taxon>
        <taxon>Lophotrochozoa</taxon>
        <taxon>Mollusca</taxon>
        <taxon>Bivalvia</taxon>
        <taxon>Autobranchia</taxon>
        <taxon>Pteriomorphia</taxon>
        <taxon>Pectinida</taxon>
        <taxon>Pectinoidea</taxon>
        <taxon>Pectinidae</taxon>
        <taxon>Mizuhopecten</taxon>
    </lineage>
</organism>
<protein>
    <submittedName>
        <fullName evidence="6">Uncharacterized protein</fullName>
    </submittedName>
</protein>
<dbReference type="STRING" id="6573.A0A210PQX2"/>
<gene>
    <name evidence="6" type="ORF">KP79_PYT23646</name>
</gene>
<comment type="subcellular location">
    <subcellularLocation>
        <location evidence="1">Membrane</location>
        <topology evidence="1">Multi-pass membrane protein</topology>
    </subcellularLocation>
</comment>
<keyword evidence="7" id="KW-1185">Reference proteome</keyword>
<reference evidence="6 7" key="1">
    <citation type="journal article" date="2017" name="Nat. Ecol. Evol.">
        <title>Scallop genome provides insights into evolution of bilaterian karyotype and development.</title>
        <authorList>
            <person name="Wang S."/>
            <person name="Zhang J."/>
            <person name="Jiao W."/>
            <person name="Li J."/>
            <person name="Xun X."/>
            <person name="Sun Y."/>
            <person name="Guo X."/>
            <person name="Huan P."/>
            <person name="Dong B."/>
            <person name="Zhang L."/>
            <person name="Hu X."/>
            <person name="Sun X."/>
            <person name="Wang J."/>
            <person name="Zhao C."/>
            <person name="Wang Y."/>
            <person name="Wang D."/>
            <person name="Huang X."/>
            <person name="Wang R."/>
            <person name="Lv J."/>
            <person name="Li Y."/>
            <person name="Zhang Z."/>
            <person name="Liu B."/>
            <person name="Lu W."/>
            <person name="Hui Y."/>
            <person name="Liang J."/>
            <person name="Zhou Z."/>
            <person name="Hou R."/>
            <person name="Li X."/>
            <person name="Liu Y."/>
            <person name="Li H."/>
            <person name="Ning X."/>
            <person name="Lin Y."/>
            <person name="Zhao L."/>
            <person name="Xing Q."/>
            <person name="Dou J."/>
            <person name="Li Y."/>
            <person name="Mao J."/>
            <person name="Guo H."/>
            <person name="Dou H."/>
            <person name="Li T."/>
            <person name="Mu C."/>
            <person name="Jiang W."/>
            <person name="Fu Q."/>
            <person name="Fu X."/>
            <person name="Miao Y."/>
            <person name="Liu J."/>
            <person name="Yu Q."/>
            <person name="Li R."/>
            <person name="Liao H."/>
            <person name="Li X."/>
            <person name="Kong Y."/>
            <person name="Jiang Z."/>
            <person name="Chourrout D."/>
            <person name="Li R."/>
            <person name="Bao Z."/>
        </authorList>
    </citation>
    <scope>NUCLEOTIDE SEQUENCE [LARGE SCALE GENOMIC DNA]</scope>
    <source>
        <strain evidence="6 7">PY_sf001</strain>
    </source>
</reference>
<feature type="transmembrane region" description="Helical" evidence="5">
    <location>
        <begin position="7"/>
        <end position="27"/>
    </location>
</feature>
<dbReference type="PANTHER" id="PTHR21284:SF12">
    <property type="entry name" value="EG:80H7.2 PROTEIN"/>
    <property type="match status" value="1"/>
</dbReference>
<feature type="transmembrane region" description="Helical" evidence="5">
    <location>
        <begin position="172"/>
        <end position="195"/>
    </location>
</feature>
<dbReference type="InterPro" id="IPR004031">
    <property type="entry name" value="PMP22/EMP/MP20/Claudin"/>
</dbReference>
<dbReference type="OrthoDB" id="6140671at2759"/>
<evidence type="ECO:0000256" key="2">
    <source>
        <dbReference type="ARBA" id="ARBA00022692"/>
    </source>
</evidence>